<comment type="similarity">
    <text evidence="3">Belongs to the CENP-K/MCM22 family.</text>
</comment>
<name>A0A383UTH6_BLUHO</name>
<evidence type="ECO:0000256" key="3">
    <source>
        <dbReference type="ARBA" id="ARBA00005795"/>
    </source>
</evidence>
<accession>A0A383UTH6</accession>
<dbReference type="Pfam" id="PF11802">
    <property type="entry name" value="CENP-K"/>
    <property type="match status" value="1"/>
</dbReference>
<dbReference type="AlphaFoldDB" id="A0A383UTH6"/>
<dbReference type="VEuPathDB" id="FungiDB:BLGHR1_13867"/>
<evidence type="ECO:0000256" key="7">
    <source>
        <dbReference type="ARBA" id="ARBA00023328"/>
    </source>
</evidence>
<keyword evidence="7" id="KW-0137">Centromere</keyword>
<reference evidence="9 10" key="1">
    <citation type="submission" date="2017-11" db="EMBL/GenBank/DDBJ databases">
        <authorList>
            <person name="Kracher B."/>
        </authorList>
    </citation>
    <scope>NUCLEOTIDE SEQUENCE [LARGE SCALE GENOMIC DNA]</scope>
    <source>
        <strain evidence="9 10">RACE1</strain>
    </source>
</reference>
<comment type="subcellular location">
    <subcellularLocation>
        <location evidence="2">Chromosome</location>
        <location evidence="2">Centromere</location>
    </subcellularLocation>
    <subcellularLocation>
        <location evidence="1">Nucleus</location>
    </subcellularLocation>
</comment>
<evidence type="ECO:0000256" key="5">
    <source>
        <dbReference type="ARBA" id="ARBA00023054"/>
    </source>
</evidence>
<keyword evidence="4" id="KW-0158">Chromosome</keyword>
<organism evidence="9 10">
    <name type="scientific">Blumeria hordei</name>
    <name type="common">Barley powdery mildew</name>
    <name type="synonym">Blumeria graminis f. sp. hordei</name>
    <dbReference type="NCBI Taxonomy" id="2867405"/>
    <lineage>
        <taxon>Eukaryota</taxon>
        <taxon>Fungi</taxon>
        <taxon>Dikarya</taxon>
        <taxon>Ascomycota</taxon>
        <taxon>Pezizomycotina</taxon>
        <taxon>Leotiomycetes</taxon>
        <taxon>Erysiphales</taxon>
        <taxon>Erysiphaceae</taxon>
        <taxon>Blumeria</taxon>
    </lineage>
</organism>
<dbReference type="PANTHER" id="PTHR14401:SF6">
    <property type="entry name" value="CENTROMERE PROTEIN K"/>
    <property type="match status" value="1"/>
</dbReference>
<dbReference type="InterPro" id="IPR020993">
    <property type="entry name" value="Centromere_CenpK"/>
</dbReference>
<feature type="coiled-coil region" evidence="8">
    <location>
        <begin position="10"/>
        <end position="37"/>
    </location>
</feature>
<dbReference type="GO" id="GO:0000070">
    <property type="term" value="P:mitotic sister chromatid segregation"/>
    <property type="evidence" value="ECO:0007669"/>
    <property type="project" value="TreeGrafter"/>
</dbReference>
<evidence type="ECO:0000313" key="9">
    <source>
        <dbReference type="EMBL" id="SZF03079.1"/>
    </source>
</evidence>
<evidence type="ECO:0000256" key="4">
    <source>
        <dbReference type="ARBA" id="ARBA00022454"/>
    </source>
</evidence>
<keyword evidence="6" id="KW-0539">Nucleus</keyword>
<gene>
    <name evidence="9" type="ORF">BLGHR1_13867</name>
</gene>
<dbReference type="PANTHER" id="PTHR14401">
    <property type="entry name" value="CENTROMERE PROTEIN K"/>
    <property type="match status" value="1"/>
</dbReference>
<evidence type="ECO:0000313" key="10">
    <source>
        <dbReference type="Proteomes" id="UP000275772"/>
    </source>
</evidence>
<evidence type="ECO:0000256" key="1">
    <source>
        <dbReference type="ARBA" id="ARBA00004123"/>
    </source>
</evidence>
<evidence type="ECO:0000256" key="8">
    <source>
        <dbReference type="SAM" id="Coils"/>
    </source>
</evidence>
<dbReference type="Proteomes" id="UP000275772">
    <property type="component" value="Unassembled WGS sequence"/>
</dbReference>
<dbReference type="GO" id="GO:0051382">
    <property type="term" value="P:kinetochore assembly"/>
    <property type="evidence" value="ECO:0007669"/>
    <property type="project" value="InterPro"/>
</dbReference>
<dbReference type="GO" id="GO:0005634">
    <property type="term" value="C:nucleus"/>
    <property type="evidence" value="ECO:0007669"/>
    <property type="project" value="UniProtKB-SubCell"/>
</dbReference>
<evidence type="ECO:0000256" key="6">
    <source>
        <dbReference type="ARBA" id="ARBA00023242"/>
    </source>
</evidence>
<sequence length="320" mass="36219">MESSISDEYQTRLIKTAKDLEDSIKDYESKLAELRKTVTPIRAEPSSDPSTYIKQLTSLTLAYRSIISSEPFTPAHDSLLPHILALHNTSKSITETLLAISQVEASTVETNRRLQKERLDFEDAKQTKELILARIATLSEDIEIREHKTRKTLKNEMIHTIEAKKEYYDNKTSKLFKALNGFIDKYLSSMLVVEELGGPTVSQVTNIDEEALADSFNKTNRGKKIKPPQAESQQRLDKMWGNVSTEASLQDKKNAVAADMRELLERLLNNAADINSPDPYVILHRESAAARFLVRCKIAQFHPKDATKVRLVNFMGEIQG</sequence>
<evidence type="ECO:0000256" key="2">
    <source>
        <dbReference type="ARBA" id="ARBA00004584"/>
    </source>
</evidence>
<dbReference type="GO" id="GO:0000775">
    <property type="term" value="C:chromosome, centromeric region"/>
    <property type="evidence" value="ECO:0007669"/>
    <property type="project" value="UniProtKB-SubCell"/>
</dbReference>
<protein>
    <submittedName>
        <fullName evidence="9">Uncharacterized protein</fullName>
    </submittedName>
</protein>
<dbReference type="EMBL" id="UNSH01000046">
    <property type="protein sequence ID" value="SZF03079.1"/>
    <property type="molecule type" value="Genomic_DNA"/>
</dbReference>
<keyword evidence="5 8" id="KW-0175">Coiled coil</keyword>
<proteinExistence type="inferred from homology"/>